<gene>
    <name evidence="1" type="ordered locus">Tneu_1760</name>
</gene>
<dbReference type="GeneID" id="6165373"/>
<dbReference type="STRING" id="444157.Tneu_1760"/>
<dbReference type="KEGG" id="tne:Tneu_1760"/>
<evidence type="ECO:0000313" key="1">
    <source>
        <dbReference type="EMBL" id="ACB40678.1"/>
    </source>
</evidence>
<name>B1YAX8_PYRNV</name>
<dbReference type="AlphaFoldDB" id="B1YAX8"/>
<dbReference type="EMBL" id="CP001014">
    <property type="protein sequence ID" value="ACB40678.1"/>
    <property type="molecule type" value="Genomic_DNA"/>
</dbReference>
<dbReference type="HOGENOM" id="CLU_1821084_0_0_2"/>
<dbReference type="Proteomes" id="UP000001694">
    <property type="component" value="Chromosome"/>
</dbReference>
<proteinExistence type="predicted"/>
<sequence length="141" mass="15777">MIVVRSNHVEKLMWQLRSLIPQMESTPILLARRQVGNYVVGLGTLGYLYAALSSVLETLVEAEKMADDLKLRDYTLVVGPEESYITQAQLPEVIPPLPQPRDIPPLPKEEAELNSFGCPSQTAGMVKFCVDNVEIAYYLSR</sequence>
<dbReference type="RefSeq" id="WP_012351097.1">
    <property type="nucleotide sequence ID" value="NC_010525.1"/>
</dbReference>
<accession>B1YAX8</accession>
<protein>
    <submittedName>
        <fullName evidence="1">Uncharacterized protein</fullName>
    </submittedName>
</protein>
<organism evidence="1 2">
    <name type="scientific">Pyrobaculum neutrophilum (strain DSM 2338 / JCM 9278 / NBRC 100436 / V24Sta)</name>
    <name type="common">Thermoproteus neutrophilus</name>
    <dbReference type="NCBI Taxonomy" id="444157"/>
    <lineage>
        <taxon>Archaea</taxon>
        <taxon>Thermoproteota</taxon>
        <taxon>Thermoprotei</taxon>
        <taxon>Thermoproteales</taxon>
        <taxon>Thermoproteaceae</taxon>
        <taxon>Pyrobaculum</taxon>
    </lineage>
</organism>
<dbReference type="OrthoDB" id="24817at2157"/>
<reference evidence="1" key="1">
    <citation type="submission" date="2008-03" db="EMBL/GenBank/DDBJ databases">
        <title>Complete sequence of Thermoproteus neutrophilus V24Sta.</title>
        <authorList>
            <consortium name="US DOE Joint Genome Institute"/>
            <person name="Copeland A."/>
            <person name="Lucas S."/>
            <person name="Lapidus A."/>
            <person name="Glavina del Rio T."/>
            <person name="Dalin E."/>
            <person name="Tice H."/>
            <person name="Bruce D."/>
            <person name="Goodwin L."/>
            <person name="Pitluck S."/>
            <person name="Sims D."/>
            <person name="Brettin T."/>
            <person name="Detter J.C."/>
            <person name="Han C."/>
            <person name="Kuske C.R."/>
            <person name="Schmutz J."/>
            <person name="Larimer F."/>
            <person name="Land M."/>
            <person name="Hauser L."/>
            <person name="Kyrpides N."/>
            <person name="Mikhailova N."/>
            <person name="Biddle J.F."/>
            <person name="Zhang Z."/>
            <person name="Fitz-Gibbon S.T."/>
            <person name="Lowe T.M."/>
            <person name="Saltikov C."/>
            <person name="House C.H."/>
            <person name="Richardson P."/>
        </authorList>
    </citation>
    <scope>NUCLEOTIDE SEQUENCE [LARGE SCALE GENOMIC DNA]</scope>
    <source>
        <strain evidence="1">V24Sta</strain>
    </source>
</reference>
<evidence type="ECO:0000313" key="2">
    <source>
        <dbReference type="Proteomes" id="UP000001694"/>
    </source>
</evidence>
<dbReference type="eggNOG" id="arCOG05647">
    <property type="taxonomic scope" value="Archaea"/>
</dbReference>
<keyword evidence="2" id="KW-1185">Reference proteome</keyword>